<dbReference type="EMBL" id="BMPI01000050">
    <property type="protein sequence ID" value="GGM64625.1"/>
    <property type="molecule type" value="Genomic_DNA"/>
</dbReference>
<evidence type="ECO:0000256" key="2">
    <source>
        <dbReference type="ARBA" id="ARBA00023002"/>
    </source>
</evidence>
<gene>
    <name evidence="7" type="ORF">GCM10007977_077590</name>
</gene>
<evidence type="ECO:0000259" key="5">
    <source>
        <dbReference type="Pfam" id="PF03446"/>
    </source>
</evidence>
<dbReference type="Pfam" id="PF03446">
    <property type="entry name" value="NAD_binding_2"/>
    <property type="match status" value="1"/>
</dbReference>
<dbReference type="RefSeq" id="WP_380020729.1">
    <property type="nucleotide sequence ID" value="NZ_JBHMED010000128.1"/>
</dbReference>
<dbReference type="Gene3D" id="1.10.1040.10">
    <property type="entry name" value="N-(1-d-carboxylethyl)-l-norvaline Dehydrogenase, domain 2"/>
    <property type="match status" value="1"/>
</dbReference>
<name>A0A917U8B9_9ACTN</name>
<comment type="caution">
    <text evidence="7">The sequence shown here is derived from an EMBL/GenBank/DDBJ whole genome shotgun (WGS) entry which is preliminary data.</text>
</comment>
<evidence type="ECO:0000256" key="1">
    <source>
        <dbReference type="ARBA" id="ARBA00009080"/>
    </source>
</evidence>
<dbReference type="InterPro" id="IPR015815">
    <property type="entry name" value="HIBADH-related"/>
</dbReference>
<reference evidence="7" key="1">
    <citation type="journal article" date="2014" name="Int. J. Syst. Evol. Microbiol.">
        <title>Complete genome sequence of Corynebacterium casei LMG S-19264T (=DSM 44701T), isolated from a smear-ripened cheese.</title>
        <authorList>
            <consortium name="US DOE Joint Genome Institute (JGI-PGF)"/>
            <person name="Walter F."/>
            <person name="Albersmeier A."/>
            <person name="Kalinowski J."/>
            <person name="Ruckert C."/>
        </authorList>
    </citation>
    <scope>NUCLEOTIDE SEQUENCE</scope>
    <source>
        <strain evidence="7">JCM 19831</strain>
    </source>
</reference>
<dbReference type="Proteomes" id="UP000642070">
    <property type="component" value="Unassembled WGS sequence"/>
</dbReference>
<dbReference type="GO" id="GO:0051287">
    <property type="term" value="F:NAD binding"/>
    <property type="evidence" value="ECO:0007669"/>
    <property type="project" value="InterPro"/>
</dbReference>
<dbReference type="SUPFAM" id="SSF51735">
    <property type="entry name" value="NAD(P)-binding Rossmann-fold domains"/>
    <property type="match status" value="1"/>
</dbReference>
<evidence type="ECO:0000313" key="7">
    <source>
        <dbReference type="EMBL" id="GGM64625.1"/>
    </source>
</evidence>
<dbReference type="InterPro" id="IPR006115">
    <property type="entry name" value="6PGDH_NADP-bd"/>
</dbReference>
<evidence type="ECO:0008006" key="9">
    <source>
        <dbReference type="Google" id="ProtNLM"/>
    </source>
</evidence>
<evidence type="ECO:0000256" key="3">
    <source>
        <dbReference type="ARBA" id="ARBA00023027"/>
    </source>
</evidence>
<evidence type="ECO:0000256" key="4">
    <source>
        <dbReference type="PIRSR" id="PIRSR000103-1"/>
    </source>
</evidence>
<protein>
    <recommendedName>
        <fullName evidence="9">3-hydroxyisobutyrate dehydrogenase</fullName>
    </recommendedName>
</protein>
<dbReference type="SUPFAM" id="SSF48179">
    <property type="entry name" value="6-phosphogluconate dehydrogenase C-terminal domain-like"/>
    <property type="match status" value="1"/>
</dbReference>
<dbReference type="Gene3D" id="3.40.50.720">
    <property type="entry name" value="NAD(P)-binding Rossmann-like Domain"/>
    <property type="match status" value="1"/>
</dbReference>
<dbReference type="GO" id="GO:0050661">
    <property type="term" value="F:NADP binding"/>
    <property type="evidence" value="ECO:0007669"/>
    <property type="project" value="InterPro"/>
</dbReference>
<feature type="domain" description="6-phosphogluconate dehydrogenase NADP-binding" evidence="5">
    <location>
        <begin position="6"/>
        <end position="162"/>
    </location>
</feature>
<keyword evidence="8" id="KW-1185">Reference proteome</keyword>
<evidence type="ECO:0000313" key="8">
    <source>
        <dbReference type="Proteomes" id="UP000642070"/>
    </source>
</evidence>
<dbReference type="PANTHER" id="PTHR43060:SF15">
    <property type="entry name" value="3-HYDROXYISOBUTYRATE DEHYDROGENASE-LIKE 1, MITOCHONDRIAL-RELATED"/>
    <property type="match status" value="1"/>
</dbReference>
<dbReference type="AlphaFoldDB" id="A0A917U8B9"/>
<dbReference type="GO" id="GO:0016491">
    <property type="term" value="F:oxidoreductase activity"/>
    <property type="evidence" value="ECO:0007669"/>
    <property type="project" value="UniProtKB-KW"/>
</dbReference>
<dbReference type="InterPro" id="IPR036291">
    <property type="entry name" value="NAD(P)-bd_dom_sf"/>
</dbReference>
<feature type="active site" evidence="4">
    <location>
        <position position="174"/>
    </location>
</feature>
<feature type="domain" description="3-hydroxyisobutyrate dehydrogenase-like NAD-binding" evidence="6">
    <location>
        <begin position="168"/>
        <end position="257"/>
    </location>
</feature>
<comment type="similarity">
    <text evidence="1">Belongs to the HIBADH-related family.</text>
</comment>
<evidence type="ECO:0000259" key="6">
    <source>
        <dbReference type="Pfam" id="PF14833"/>
    </source>
</evidence>
<accession>A0A917U8B9</accession>
<reference evidence="7" key="2">
    <citation type="submission" date="2020-09" db="EMBL/GenBank/DDBJ databases">
        <authorList>
            <person name="Sun Q."/>
            <person name="Ohkuma M."/>
        </authorList>
    </citation>
    <scope>NUCLEOTIDE SEQUENCE</scope>
    <source>
        <strain evidence="7">JCM 19831</strain>
    </source>
</reference>
<dbReference type="PIRSF" id="PIRSF000103">
    <property type="entry name" value="HIBADH"/>
    <property type="match status" value="1"/>
</dbReference>
<sequence>MGETLRVGFIGVGDMGGPIAGRIIAAGFPTTLWSRRPQSLARFADDTYTAAASKAELGAASDVVGLCVFGDADVLEVTLGAGGVLEGMAAGSVLLIHSTNAAEVSQQVAAEAAKRGIQVLDAPVSGASGGAEAGTLTIMTGGEQAAFERALPVMRSYGRLIRLLGPVGSGQRMKVLNNALTHSTGQLGIIAIQTGMQLGLDPVAVVDVLRSGSAQSFSLNNLITRLVPDPEFVEHARTMMTKDVGLYLAVCEQAGLEPTEIHKLATLRAAEPAPQFLADAIGHTLGAPYSSVPTPMA</sequence>
<dbReference type="Pfam" id="PF14833">
    <property type="entry name" value="NAD_binding_11"/>
    <property type="match status" value="1"/>
</dbReference>
<dbReference type="InterPro" id="IPR013328">
    <property type="entry name" value="6PGD_dom2"/>
</dbReference>
<dbReference type="PANTHER" id="PTHR43060">
    <property type="entry name" value="3-HYDROXYISOBUTYRATE DEHYDROGENASE-LIKE 1, MITOCHONDRIAL-RELATED"/>
    <property type="match status" value="1"/>
</dbReference>
<keyword evidence="2" id="KW-0560">Oxidoreductase</keyword>
<dbReference type="InterPro" id="IPR029154">
    <property type="entry name" value="HIBADH-like_NADP-bd"/>
</dbReference>
<keyword evidence="3" id="KW-0520">NAD</keyword>
<organism evidence="7 8">
    <name type="scientific">Dactylosporangium sucinum</name>
    <dbReference type="NCBI Taxonomy" id="1424081"/>
    <lineage>
        <taxon>Bacteria</taxon>
        <taxon>Bacillati</taxon>
        <taxon>Actinomycetota</taxon>
        <taxon>Actinomycetes</taxon>
        <taxon>Micromonosporales</taxon>
        <taxon>Micromonosporaceae</taxon>
        <taxon>Dactylosporangium</taxon>
    </lineage>
</organism>
<proteinExistence type="inferred from homology"/>
<dbReference type="InterPro" id="IPR008927">
    <property type="entry name" value="6-PGluconate_DH-like_C_sf"/>
</dbReference>